<name>X1EVQ6_9ZZZZ</name>
<gene>
    <name evidence="2" type="ORF">S01H4_61657</name>
</gene>
<keyword evidence="1" id="KW-0812">Transmembrane</keyword>
<dbReference type="EMBL" id="BART01036610">
    <property type="protein sequence ID" value="GAH12703.1"/>
    <property type="molecule type" value="Genomic_DNA"/>
</dbReference>
<feature type="transmembrane region" description="Helical" evidence="1">
    <location>
        <begin position="81"/>
        <end position="110"/>
    </location>
</feature>
<keyword evidence="1" id="KW-0472">Membrane</keyword>
<protein>
    <recommendedName>
        <fullName evidence="3">Yip1 domain-containing protein</fullName>
    </recommendedName>
</protein>
<feature type="non-terminal residue" evidence="2">
    <location>
        <position position="1"/>
    </location>
</feature>
<dbReference type="AlphaFoldDB" id="X1EVQ6"/>
<reference evidence="2" key="1">
    <citation type="journal article" date="2014" name="Front. Microbiol.">
        <title>High frequency of phylogenetically diverse reductive dehalogenase-homologous genes in deep subseafloor sedimentary metagenomes.</title>
        <authorList>
            <person name="Kawai M."/>
            <person name="Futagami T."/>
            <person name="Toyoda A."/>
            <person name="Takaki Y."/>
            <person name="Nishi S."/>
            <person name="Hori S."/>
            <person name="Arai W."/>
            <person name="Tsubouchi T."/>
            <person name="Morono Y."/>
            <person name="Uchiyama I."/>
            <person name="Ito T."/>
            <person name="Fujiyama A."/>
            <person name="Inagaki F."/>
            <person name="Takami H."/>
        </authorList>
    </citation>
    <scope>NUCLEOTIDE SEQUENCE</scope>
    <source>
        <strain evidence="2">Expedition CK06-06</strain>
    </source>
</reference>
<organism evidence="2">
    <name type="scientific">marine sediment metagenome</name>
    <dbReference type="NCBI Taxonomy" id="412755"/>
    <lineage>
        <taxon>unclassified sequences</taxon>
        <taxon>metagenomes</taxon>
        <taxon>ecological metagenomes</taxon>
    </lineage>
</organism>
<evidence type="ECO:0008006" key="3">
    <source>
        <dbReference type="Google" id="ProtNLM"/>
    </source>
</evidence>
<evidence type="ECO:0000256" key="1">
    <source>
        <dbReference type="SAM" id="Phobius"/>
    </source>
</evidence>
<keyword evidence="1" id="KW-1133">Transmembrane helix</keyword>
<feature type="transmembrane region" description="Helical" evidence="1">
    <location>
        <begin position="6"/>
        <end position="24"/>
    </location>
</feature>
<feature type="transmembrane region" description="Helical" evidence="1">
    <location>
        <begin position="36"/>
        <end position="69"/>
    </location>
</feature>
<accession>X1EVQ6</accession>
<comment type="caution">
    <text evidence="2">The sequence shown here is derived from an EMBL/GenBank/DDBJ whole genome shotgun (WGS) entry which is preliminary data.</text>
</comment>
<sequence length="112" mass="12540">WLLILYLILLLVIAIFLKIALGFFSKSRRTDFGQVFLTSFLITIAFAIVFLFFGGLLAWIIALIITWIVISIRHNVGFLSAIIITVLAFLIYVIVALIIGAILDVTLIVLPF</sequence>
<evidence type="ECO:0000313" key="2">
    <source>
        <dbReference type="EMBL" id="GAH12703.1"/>
    </source>
</evidence>
<proteinExistence type="predicted"/>